<sequence length="175" mass="19127">MAPASIRRTSVREVYVRRAVAAGEGRAQDAYPSSRRSDPGPRLAAVIFRAVGDGRPYPEHGLVTPKDWASVAPRQVRLDELVTTKRTLNLDSLLSDDSTFYGDLFAHVVMYRGVMYLEDGLHRAVRAALQQRPILHARVLTIPDDAEPVAVTPADATSELPVTRTPAAPATDDLD</sequence>
<dbReference type="InterPro" id="IPR014447">
    <property type="entry name" value="VapB-like_prob"/>
</dbReference>
<protein>
    <submittedName>
        <fullName evidence="2">Arc/MetJ family transcription regulator</fullName>
    </submittedName>
</protein>
<dbReference type="AlphaFoldDB" id="A0A2A9EED1"/>
<comment type="caution">
    <text evidence="2">The sequence shown here is derived from an EMBL/GenBank/DDBJ whole genome shotgun (WGS) entry which is preliminary data.</text>
</comment>
<accession>A0A2A9EED1</accession>
<gene>
    <name evidence="2" type="ORF">ATL41_1367</name>
</gene>
<dbReference type="Proteomes" id="UP000221394">
    <property type="component" value="Unassembled WGS sequence"/>
</dbReference>
<reference evidence="2 3" key="1">
    <citation type="submission" date="2017-10" db="EMBL/GenBank/DDBJ databases">
        <title>Sequencing the genomes of 1000 actinobacteria strains.</title>
        <authorList>
            <person name="Klenk H.-P."/>
        </authorList>
    </citation>
    <scope>NUCLEOTIDE SEQUENCE [LARGE SCALE GENOMIC DNA]</scope>
    <source>
        <strain evidence="2 3">DSM 21574</strain>
    </source>
</reference>
<dbReference type="Pfam" id="PF23719">
    <property type="entry name" value="VapB"/>
    <property type="match status" value="1"/>
</dbReference>
<evidence type="ECO:0000313" key="2">
    <source>
        <dbReference type="EMBL" id="PFG36635.1"/>
    </source>
</evidence>
<dbReference type="EMBL" id="PDJH01000001">
    <property type="protein sequence ID" value="PFG36635.1"/>
    <property type="molecule type" value="Genomic_DNA"/>
</dbReference>
<evidence type="ECO:0000313" key="3">
    <source>
        <dbReference type="Proteomes" id="UP000221394"/>
    </source>
</evidence>
<name>A0A2A9EED1_9MICO</name>
<organism evidence="2 3">
    <name type="scientific">Flavimobilis soli</name>
    <dbReference type="NCBI Taxonomy" id="442709"/>
    <lineage>
        <taxon>Bacteria</taxon>
        <taxon>Bacillati</taxon>
        <taxon>Actinomycetota</taxon>
        <taxon>Actinomycetes</taxon>
        <taxon>Micrococcales</taxon>
        <taxon>Jonesiaceae</taxon>
        <taxon>Flavimobilis</taxon>
    </lineage>
</organism>
<proteinExistence type="predicted"/>
<keyword evidence="3" id="KW-1185">Reference proteome</keyword>
<evidence type="ECO:0000256" key="1">
    <source>
        <dbReference type="SAM" id="MobiDB-lite"/>
    </source>
</evidence>
<feature type="region of interest" description="Disordered" evidence="1">
    <location>
        <begin position="151"/>
        <end position="175"/>
    </location>
</feature>